<feature type="domain" description="Aminoacyl-transfer RNA synthetases class-II family profile" evidence="8">
    <location>
        <begin position="142"/>
        <end position="393"/>
    </location>
</feature>
<evidence type="ECO:0000256" key="4">
    <source>
        <dbReference type="ARBA" id="ARBA00022741"/>
    </source>
</evidence>
<dbReference type="CTD" id="41862"/>
<dbReference type="Proteomes" id="UP000594260">
    <property type="component" value="Unplaced"/>
</dbReference>
<proteinExistence type="inferred from homology"/>
<dbReference type="RefSeq" id="XP_022656161.1">
    <property type="nucleotide sequence ID" value="XM_022800426.1"/>
</dbReference>
<evidence type="ECO:0000256" key="1">
    <source>
        <dbReference type="ARBA" id="ARBA00010728"/>
    </source>
</evidence>
<dbReference type="KEGG" id="vde:111248305"/>
<comment type="similarity">
    <text evidence="1">Belongs to the class-II aminoacyl-tRNA synthetase family. Type-1 seryl-tRNA synthetase subfamily.</text>
</comment>
<dbReference type="InParanoid" id="A0A7M7JU71"/>
<keyword evidence="3" id="KW-0436">Ligase</keyword>
<evidence type="ECO:0000256" key="3">
    <source>
        <dbReference type="ARBA" id="ARBA00022598"/>
    </source>
</evidence>
<evidence type="ECO:0000313" key="10">
    <source>
        <dbReference type="Proteomes" id="UP000594260"/>
    </source>
</evidence>
<evidence type="ECO:0000256" key="6">
    <source>
        <dbReference type="ARBA" id="ARBA00023146"/>
    </source>
</evidence>
<dbReference type="PRINTS" id="PR00981">
    <property type="entry name" value="TRNASYNTHSER"/>
</dbReference>
<evidence type="ECO:0000256" key="2">
    <source>
        <dbReference type="ARBA" id="ARBA00012840"/>
    </source>
</evidence>
<sequence length="435" mass="49605">MHARIRLVPGRASQCIRCFNARPLLEEVLNDLEAADRNVTARKNWVNIDELKKLAEDAQLNQISDELPSRLHTLVKGLPNWTHEAVRNAKEPIVTHEFGSKVDPPARRMPENAKGSGLLLQNSDYTMICGKRTYFLTGDLVRLERALIRYTLDRLRNHGFQLVSVPDLFRAEDIELCGMQTTGQRSQVYHVDMASNNAKLCLSGTSEIALANLFKGKDIPRQHLPKKLCSISRCYRGEVSTFKEEKGLYRVHQFTKVEMFGLTEGSYERSQELQQEFLQIEMSLFADLGLHFRVLDMPPADLGDSAYRKFDIEAWMSGHGFYGEISSTSDCTSYQANRLGITSEGKYVHTVNGTACAIPRMLLTIGETHAKTNGILRVPQVLNKYLDKEELRPEHAFRRWKYLPYYYFENRLADENEGNRAYVATNKTDVSKSST</sequence>
<dbReference type="InterPro" id="IPR002314">
    <property type="entry name" value="aa-tRNA-synt_IIb"/>
</dbReference>
<dbReference type="EnsemblMetazoa" id="XM_022800426">
    <property type="protein sequence ID" value="XP_022656161"/>
    <property type="gene ID" value="LOC111248305"/>
</dbReference>
<keyword evidence="4" id="KW-0547">Nucleotide-binding</keyword>
<dbReference type="AlphaFoldDB" id="A0A7M7JU71"/>
<dbReference type="GO" id="GO:0006434">
    <property type="term" value="P:seryl-tRNA aminoacylation"/>
    <property type="evidence" value="ECO:0007669"/>
    <property type="project" value="InterPro"/>
</dbReference>
<dbReference type="EC" id="6.1.1.11" evidence="2"/>
<evidence type="ECO:0000256" key="5">
    <source>
        <dbReference type="ARBA" id="ARBA00022840"/>
    </source>
</evidence>
<dbReference type="InterPro" id="IPR045864">
    <property type="entry name" value="aa-tRNA-synth_II/BPL/LPL"/>
</dbReference>
<accession>A0A7M7JU71</accession>
<evidence type="ECO:0000259" key="8">
    <source>
        <dbReference type="PROSITE" id="PS50862"/>
    </source>
</evidence>
<keyword evidence="10" id="KW-1185">Reference proteome</keyword>
<name>A0A7M7JU71_VARDE</name>
<dbReference type="PROSITE" id="PS50862">
    <property type="entry name" value="AA_TRNA_LIGASE_II"/>
    <property type="match status" value="1"/>
</dbReference>
<evidence type="ECO:0000313" key="9">
    <source>
        <dbReference type="EnsemblMetazoa" id="XP_022656161"/>
    </source>
</evidence>
<protein>
    <recommendedName>
        <fullName evidence="2">serine--tRNA ligase</fullName>
        <ecNumber evidence="2">6.1.1.11</ecNumber>
    </recommendedName>
    <alternativeName>
        <fullName evidence="7">Seryl-tRNA synthetase</fullName>
    </alternativeName>
</protein>
<dbReference type="InterPro" id="IPR002317">
    <property type="entry name" value="Ser-tRNA-ligase_type_1"/>
</dbReference>
<dbReference type="GeneID" id="111248305"/>
<keyword evidence="5" id="KW-0067">ATP-binding</keyword>
<dbReference type="Pfam" id="PF00587">
    <property type="entry name" value="tRNA-synt_2b"/>
    <property type="match status" value="1"/>
</dbReference>
<dbReference type="OrthoDB" id="10264585at2759"/>
<dbReference type="PANTHER" id="PTHR11778">
    <property type="entry name" value="SERYL-TRNA SYNTHETASE"/>
    <property type="match status" value="1"/>
</dbReference>
<reference evidence="9" key="1">
    <citation type="submission" date="2021-01" db="UniProtKB">
        <authorList>
            <consortium name="EnsemblMetazoa"/>
        </authorList>
    </citation>
    <scope>IDENTIFICATION</scope>
</reference>
<dbReference type="GO" id="GO:0004828">
    <property type="term" value="F:serine-tRNA ligase activity"/>
    <property type="evidence" value="ECO:0007669"/>
    <property type="project" value="UniProtKB-EC"/>
</dbReference>
<organism evidence="9 10">
    <name type="scientific">Varroa destructor</name>
    <name type="common">Honeybee mite</name>
    <dbReference type="NCBI Taxonomy" id="109461"/>
    <lineage>
        <taxon>Eukaryota</taxon>
        <taxon>Metazoa</taxon>
        <taxon>Ecdysozoa</taxon>
        <taxon>Arthropoda</taxon>
        <taxon>Chelicerata</taxon>
        <taxon>Arachnida</taxon>
        <taxon>Acari</taxon>
        <taxon>Parasitiformes</taxon>
        <taxon>Mesostigmata</taxon>
        <taxon>Gamasina</taxon>
        <taxon>Dermanyssoidea</taxon>
        <taxon>Varroidae</taxon>
        <taxon>Varroa</taxon>
    </lineage>
</organism>
<keyword evidence="6" id="KW-0030">Aminoacyl-tRNA synthetase</keyword>
<dbReference type="GO" id="GO:0005524">
    <property type="term" value="F:ATP binding"/>
    <property type="evidence" value="ECO:0007669"/>
    <property type="project" value="UniProtKB-KW"/>
</dbReference>
<dbReference type="SUPFAM" id="SSF55681">
    <property type="entry name" value="Class II aaRS and biotin synthetases"/>
    <property type="match status" value="1"/>
</dbReference>
<dbReference type="Gene3D" id="3.30.930.10">
    <property type="entry name" value="Bira Bifunctional Protein, Domain 2"/>
    <property type="match status" value="1"/>
</dbReference>
<evidence type="ECO:0000256" key="7">
    <source>
        <dbReference type="ARBA" id="ARBA00031113"/>
    </source>
</evidence>
<dbReference type="InterPro" id="IPR006195">
    <property type="entry name" value="aa-tRNA-synth_II"/>
</dbReference>
<dbReference type="FunCoup" id="A0A7M7JU71">
    <property type="interactions" value="564"/>
</dbReference>